<dbReference type="Pfam" id="PF05043">
    <property type="entry name" value="Mga"/>
    <property type="match status" value="1"/>
</dbReference>
<dbReference type="EMBL" id="CP013655">
    <property type="protein sequence ID" value="ALS36827.1"/>
    <property type="molecule type" value="Genomic_DNA"/>
</dbReference>
<dbReference type="RefSeq" id="WP_208930045.1">
    <property type="nucleotide sequence ID" value="NZ_CP013655.1"/>
</dbReference>
<feature type="domain" description="Mga helix-turn-helix" evidence="1">
    <location>
        <begin position="93"/>
        <end position="175"/>
    </location>
</feature>
<protein>
    <recommendedName>
        <fullName evidence="1">Mga helix-turn-helix domain-containing protein</fullName>
    </recommendedName>
</protein>
<dbReference type="AlphaFoldDB" id="A0A0U2VH41"/>
<dbReference type="KEGG" id="erx:ATZ35_06555"/>
<dbReference type="Proteomes" id="UP000067523">
    <property type="component" value="Chromosome"/>
</dbReference>
<reference evidence="3" key="1">
    <citation type="submission" date="2015-12" db="EMBL/GenBank/DDBJ databases">
        <authorList>
            <person name="Lauer A."/>
            <person name="Humrighouse B."/>
            <person name="Loparev V."/>
            <person name="Shewmaker P.L."/>
            <person name="Whitney A.M."/>
            <person name="McLaughlin R.W."/>
        </authorList>
    </citation>
    <scope>NUCLEOTIDE SEQUENCE [LARGE SCALE GENOMIC DNA]</scope>
    <source>
        <strain evidence="3">LMG 26678</strain>
    </source>
</reference>
<proteinExistence type="predicted"/>
<evidence type="ECO:0000313" key="2">
    <source>
        <dbReference type="EMBL" id="ALS36827.1"/>
    </source>
</evidence>
<accession>A0A0U2VH41</accession>
<evidence type="ECO:0000259" key="1">
    <source>
        <dbReference type="Pfam" id="PF05043"/>
    </source>
</evidence>
<sequence>MIPVKENNSFISKKETIKLDLLNNLLERGAMTLDELTTFYTISKRTAKNLLVELLEEIHAIDSSLDISLNGNTIKFGDNFNSETYLNVYKTMQLNYYENSISFQLFTLLLKSKSISIYDLSEKLMVSHSYLYKLIKDLSDQLKLHHLNVHIDVQAYKVSFFGDEIEIRCIAYYFFSLIFNTLDSKFKPSVTHSSNVFVNNKFTETTNHLITIVESIFMSRKQQLYLLPELGKEEVAFVNLIKQVCPRYALASLDNNDSSAMLLWLTYIAPDIITNDEKKMIGNSLWKSQSEIVPFFKIFIHAVEEEFSCSEEEMFLLMWEYYARFIVYKFFKCWKYKNIIEIKRTKNRYIDRIESITKIYLKDVISPLAIQQYADELSELTYSYLNLLIPVKIHIDLFEYSSVKVFIENILGRSYRTDILVFTDNPDDADLIITNVIPIKKRNVDLFFFSDISSKVNWEELGKAIQGQILKLNWAI</sequence>
<dbReference type="InterPro" id="IPR007737">
    <property type="entry name" value="Mga_HTH"/>
</dbReference>
<gene>
    <name evidence="2" type="ORF">ATZ35_06555</name>
</gene>
<evidence type="ECO:0000313" key="3">
    <source>
        <dbReference type="Proteomes" id="UP000067523"/>
    </source>
</evidence>
<organism evidence="2 3">
    <name type="scientific">Enterococcus rotai</name>
    <dbReference type="NCBI Taxonomy" id="118060"/>
    <lineage>
        <taxon>Bacteria</taxon>
        <taxon>Bacillati</taxon>
        <taxon>Bacillota</taxon>
        <taxon>Bacilli</taxon>
        <taxon>Lactobacillales</taxon>
        <taxon>Enterococcaceae</taxon>
        <taxon>Enterococcus</taxon>
    </lineage>
</organism>
<name>A0A0U2VH41_9ENTE</name>
<keyword evidence="3" id="KW-1185">Reference proteome</keyword>